<reference evidence="3 4" key="1">
    <citation type="submission" date="2013-11" db="EMBL/GenBank/DDBJ databases">
        <title>Complete genome sequence of Clostridum sp. M2/40.</title>
        <authorList>
            <person name="Wibberg D."/>
            <person name="Puehler A."/>
            <person name="Schlueter A."/>
        </authorList>
    </citation>
    <scope>NUCLEOTIDE SEQUENCE [LARGE SCALE GENOMIC DNA]</scope>
    <source>
        <strain evidence="4">M2/40</strain>
    </source>
</reference>
<dbReference type="Gene3D" id="3.10.50.40">
    <property type="match status" value="1"/>
</dbReference>
<dbReference type="PROSITE" id="PS50198">
    <property type="entry name" value="PPIC_PPIASE_2"/>
    <property type="match status" value="1"/>
</dbReference>
<feature type="domain" description="PpiC" evidence="2">
    <location>
        <begin position="113"/>
        <end position="202"/>
    </location>
</feature>
<organism evidence="3 4">
    <name type="scientific">Clostridium bornimense</name>
    <dbReference type="NCBI Taxonomy" id="1216932"/>
    <lineage>
        <taxon>Bacteria</taxon>
        <taxon>Bacillati</taxon>
        <taxon>Bacillota</taxon>
        <taxon>Clostridia</taxon>
        <taxon>Eubacteriales</taxon>
        <taxon>Clostridiaceae</taxon>
        <taxon>Clostridium</taxon>
    </lineage>
</organism>
<dbReference type="Pfam" id="PF13145">
    <property type="entry name" value="Rotamase_2"/>
    <property type="match status" value="1"/>
</dbReference>
<dbReference type="GO" id="GO:0003755">
    <property type="term" value="F:peptidyl-prolyl cis-trans isomerase activity"/>
    <property type="evidence" value="ECO:0007669"/>
    <property type="project" value="UniProtKB-KW"/>
</dbReference>
<dbReference type="KEGG" id="clt:CM240_0182"/>
<dbReference type="SUPFAM" id="SSF109998">
    <property type="entry name" value="Triger factor/SurA peptide-binding domain-like"/>
    <property type="match status" value="1"/>
</dbReference>
<evidence type="ECO:0000313" key="3">
    <source>
        <dbReference type="EMBL" id="CDM67356.1"/>
    </source>
</evidence>
<dbReference type="InterPro" id="IPR000297">
    <property type="entry name" value="PPIase_PpiC"/>
</dbReference>
<dbReference type="Proteomes" id="UP000019426">
    <property type="component" value="Chromosome M2/40_rep1"/>
</dbReference>
<evidence type="ECO:0000313" key="4">
    <source>
        <dbReference type="Proteomes" id="UP000019426"/>
    </source>
</evidence>
<evidence type="ECO:0000256" key="1">
    <source>
        <dbReference type="PROSITE-ProRule" id="PRU00278"/>
    </source>
</evidence>
<dbReference type="PANTHER" id="PTHR47245:SF2">
    <property type="entry name" value="PEPTIDYL-PROLYL CIS-TRANS ISOMERASE HP_0175-RELATED"/>
    <property type="match status" value="1"/>
</dbReference>
<dbReference type="OrthoDB" id="14196at2"/>
<dbReference type="PROSITE" id="PS01096">
    <property type="entry name" value="PPIC_PPIASE_1"/>
    <property type="match status" value="1"/>
</dbReference>
<protein>
    <submittedName>
        <fullName evidence="3">Peptidil-prolyl cis-trans isomerase</fullName>
        <ecNumber evidence="3">5.2.1.8</ecNumber>
    </submittedName>
</protein>
<gene>
    <name evidence="3" type="ORF">CM240_0182</name>
</gene>
<dbReference type="EC" id="5.2.1.8" evidence="3"/>
<dbReference type="SUPFAM" id="SSF54534">
    <property type="entry name" value="FKBP-like"/>
    <property type="match status" value="1"/>
</dbReference>
<dbReference type="eggNOG" id="COG0760">
    <property type="taxonomic scope" value="Bacteria"/>
</dbReference>
<dbReference type="RefSeq" id="WP_044035824.1">
    <property type="nucleotide sequence ID" value="NZ_HG917868.1"/>
</dbReference>
<dbReference type="InterPro" id="IPR023058">
    <property type="entry name" value="PPIase_PpiC_CS"/>
</dbReference>
<dbReference type="PATRIC" id="fig|1216932.3.peg.163"/>
<dbReference type="PANTHER" id="PTHR47245">
    <property type="entry name" value="PEPTIDYLPROLYL ISOMERASE"/>
    <property type="match status" value="1"/>
</dbReference>
<keyword evidence="1" id="KW-0697">Rotamase</keyword>
<proteinExistence type="predicted"/>
<dbReference type="AlphaFoldDB" id="W6RRZ3"/>
<dbReference type="Gene3D" id="1.10.8.1040">
    <property type="match status" value="1"/>
</dbReference>
<sequence length="248" mass="28567">MTNKILAQIDDKVITESEIDSALKQLPQEQAMYFNTPDGRAQLLEQLVNFEVFLKYAKENNIEEEEEFKTQLKRVKEEILVQYMYSKIMREATVEEKELEDYYNVNKDTFTEGESVRAKHILVATEDEALKVKKEIEEGLSFEEAAQKYSTCPSNVSGGDLGFFHAGQMVPEFEKAAFEAEIGDVTEPVQTQFGFHLVKVEEKKPAVVKSFEEVKDVIRKNILTDRQRYKVASKADELRKAYNVTINQ</sequence>
<dbReference type="InterPro" id="IPR050245">
    <property type="entry name" value="PrsA_foldase"/>
</dbReference>
<keyword evidence="1 3" id="KW-0413">Isomerase</keyword>
<accession>W6RRZ3</accession>
<dbReference type="EMBL" id="HG917868">
    <property type="protein sequence ID" value="CDM67356.1"/>
    <property type="molecule type" value="Genomic_DNA"/>
</dbReference>
<evidence type="ECO:0000259" key="2">
    <source>
        <dbReference type="PROSITE" id="PS50198"/>
    </source>
</evidence>
<dbReference type="InterPro" id="IPR027304">
    <property type="entry name" value="Trigger_fact/SurA_dom_sf"/>
</dbReference>
<dbReference type="STRING" id="1216932.CM240_0182"/>
<keyword evidence="4" id="KW-1185">Reference proteome</keyword>
<dbReference type="InterPro" id="IPR046357">
    <property type="entry name" value="PPIase_dom_sf"/>
</dbReference>
<name>W6RRZ3_9CLOT</name>
<dbReference type="HOGENOM" id="CLU_034646_1_2_9"/>